<evidence type="ECO:0000313" key="2">
    <source>
        <dbReference type="EMBL" id="JAG43207.1"/>
    </source>
</evidence>
<keyword evidence="1" id="KW-1133">Transmembrane helix</keyword>
<dbReference type="EMBL" id="GBHO01000397">
    <property type="protein sequence ID" value="JAG43207.1"/>
    <property type="molecule type" value="Transcribed_RNA"/>
</dbReference>
<keyword evidence="1" id="KW-0472">Membrane</keyword>
<dbReference type="AlphaFoldDB" id="A0A0A9ZD84"/>
<feature type="transmembrane region" description="Helical" evidence="1">
    <location>
        <begin position="90"/>
        <end position="108"/>
    </location>
</feature>
<accession>A0A0A9ZD84</accession>
<proteinExistence type="predicted"/>
<reference evidence="2" key="1">
    <citation type="journal article" date="2014" name="PLoS ONE">
        <title>Transcriptome-Based Identification of ABC Transporters in the Western Tarnished Plant Bug Lygus hesperus.</title>
        <authorList>
            <person name="Hull J.J."/>
            <person name="Chaney K."/>
            <person name="Geib S.M."/>
            <person name="Fabrick J.A."/>
            <person name="Brent C.S."/>
            <person name="Walsh D."/>
            <person name="Lavine L.C."/>
        </authorList>
    </citation>
    <scope>NUCLEOTIDE SEQUENCE</scope>
</reference>
<gene>
    <name evidence="2" type="ORF">CM83_33616</name>
</gene>
<sequence>PAADNLIREGLALPGCSPRYVLKIWVISTELDMDQSFFPKSTYTRTIPNVECSFMKWNWPFLHKYISASHSLKPGNPQKKKKNIAKIRRITTSAIMLDVVVVLLISVFERVWFLEISR</sequence>
<reference evidence="2" key="2">
    <citation type="submission" date="2014-07" db="EMBL/GenBank/DDBJ databases">
        <authorList>
            <person name="Hull J."/>
        </authorList>
    </citation>
    <scope>NUCLEOTIDE SEQUENCE</scope>
</reference>
<feature type="non-terminal residue" evidence="2">
    <location>
        <position position="1"/>
    </location>
</feature>
<organism evidence="2">
    <name type="scientific">Lygus hesperus</name>
    <name type="common">Western plant bug</name>
    <dbReference type="NCBI Taxonomy" id="30085"/>
    <lineage>
        <taxon>Eukaryota</taxon>
        <taxon>Metazoa</taxon>
        <taxon>Ecdysozoa</taxon>
        <taxon>Arthropoda</taxon>
        <taxon>Hexapoda</taxon>
        <taxon>Insecta</taxon>
        <taxon>Pterygota</taxon>
        <taxon>Neoptera</taxon>
        <taxon>Paraneoptera</taxon>
        <taxon>Hemiptera</taxon>
        <taxon>Heteroptera</taxon>
        <taxon>Panheteroptera</taxon>
        <taxon>Cimicomorpha</taxon>
        <taxon>Miridae</taxon>
        <taxon>Mirini</taxon>
        <taxon>Lygus</taxon>
    </lineage>
</organism>
<protein>
    <submittedName>
        <fullName evidence="2">Uncharacterized protein</fullName>
    </submittedName>
</protein>
<keyword evidence="1" id="KW-0812">Transmembrane</keyword>
<evidence type="ECO:0000256" key="1">
    <source>
        <dbReference type="SAM" id="Phobius"/>
    </source>
</evidence>
<name>A0A0A9ZD84_LYGHE</name>